<keyword evidence="2" id="KW-1185">Reference proteome</keyword>
<protein>
    <submittedName>
        <fullName evidence="1">Uncharacterized protein</fullName>
    </submittedName>
</protein>
<sequence>MSLQQFQWHLIKPRSNSQVCPYYPGRSSLTDQSHSCQLSAADHHFLDVIDGQAYNLTVWPFEMWPKTGCCKSRGISLGLNAWRLSTIRVIYYRPLYRSLLALGAPGRFREMFNEMRETQKGLGRDGKGGGEMRPEG</sequence>
<gene>
    <name evidence="1" type="ORF">RRG08_034922</name>
</gene>
<evidence type="ECO:0000313" key="1">
    <source>
        <dbReference type="EMBL" id="KAK3753747.1"/>
    </source>
</evidence>
<dbReference type="Proteomes" id="UP001283361">
    <property type="component" value="Unassembled WGS sequence"/>
</dbReference>
<reference evidence="1" key="1">
    <citation type="journal article" date="2023" name="G3 (Bethesda)">
        <title>A reference genome for the long-term kleptoplast-retaining sea slug Elysia crispata morphotype clarki.</title>
        <authorList>
            <person name="Eastman K.E."/>
            <person name="Pendleton A.L."/>
            <person name="Shaikh M.A."/>
            <person name="Suttiyut T."/>
            <person name="Ogas R."/>
            <person name="Tomko P."/>
            <person name="Gavelis G."/>
            <person name="Widhalm J.R."/>
            <person name="Wisecaver J.H."/>
        </authorList>
    </citation>
    <scope>NUCLEOTIDE SEQUENCE</scope>
    <source>
        <strain evidence="1">ECLA1</strain>
    </source>
</reference>
<comment type="caution">
    <text evidence="1">The sequence shown here is derived from an EMBL/GenBank/DDBJ whole genome shotgun (WGS) entry which is preliminary data.</text>
</comment>
<proteinExistence type="predicted"/>
<dbReference type="EMBL" id="JAWDGP010005692">
    <property type="protein sequence ID" value="KAK3753747.1"/>
    <property type="molecule type" value="Genomic_DNA"/>
</dbReference>
<accession>A0AAE1D314</accession>
<name>A0AAE1D314_9GAST</name>
<organism evidence="1 2">
    <name type="scientific">Elysia crispata</name>
    <name type="common">lettuce slug</name>
    <dbReference type="NCBI Taxonomy" id="231223"/>
    <lineage>
        <taxon>Eukaryota</taxon>
        <taxon>Metazoa</taxon>
        <taxon>Spiralia</taxon>
        <taxon>Lophotrochozoa</taxon>
        <taxon>Mollusca</taxon>
        <taxon>Gastropoda</taxon>
        <taxon>Heterobranchia</taxon>
        <taxon>Euthyneura</taxon>
        <taxon>Panpulmonata</taxon>
        <taxon>Sacoglossa</taxon>
        <taxon>Placobranchoidea</taxon>
        <taxon>Plakobranchidae</taxon>
        <taxon>Elysia</taxon>
    </lineage>
</organism>
<evidence type="ECO:0000313" key="2">
    <source>
        <dbReference type="Proteomes" id="UP001283361"/>
    </source>
</evidence>
<dbReference type="AlphaFoldDB" id="A0AAE1D314"/>